<gene>
    <name evidence="1" type="ORF">SAMN05421823_104281</name>
</gene>
<dbReference type="OrthoDB" id="328886at2"/>
<dbReference type="STRING" id="1075417.SAMN05421823_104281"/>
<dbReference type="EMBL" id="FNFO01000004">
    <property type="protein sequence ID" value="SDL06497.1"/>
    <property type="molecule type" value="Genomic_DNA"/>
</dbReference>
<dbReference type="RefSeq" id="WP_089682251.1">
    <property type="nucleotide sequence ID" value="NZ_FNFO01000004.1"/>
</dbReference>
<reference evidence="1 2" key="1">
    <citation type="submission" date="2016-10" db="EMBL/GenBank/DDBJ databases">
        <authorList>
            <person name="de Groot N.N."/>
        </authorList>
    </citation>
    <scope>NUCLEOTIDE SEQUENCE [LARGE SCALE GENOMIC DNA]</scope>
    <source>
        <strain evidence="1 2">DSM 25186</strain>
    </source>
</reference>
<name>A0A1G9H0S3_9BACT</name>
<keyword evidence="2" id="KW-1185">Reference proteome</keyword>
<dbReference type="Proteomes" id="UP000198510">
    <property type="component" value="Unassembled WGS sequence"/>
</dbReference>
<accession>A0A1G9H0S3</accession>
<sequence>MKRIAFARDQRLFALRAASFPEGIQAAFEALYARFPAPEARTYVGFSRPNREGTIVYHAAALEARADEPAPAGCEVLVLPKGEYLSATLDDWQLQVETIGAMFLELLQDPRIDPNGACVEWYEGDRVTCLVKLDTAKTQRPFA</sequence>
<evidence type="ECO:0000313" key="2">
    <source>
        <dbReference type="Proteomes" id="UP000198510"/>
    </source>
</evidence>
<organism evidence="1 2">
    <name type="scientific">Catalinimonas alkaloidigena</name>
    <dbReference type="NCBI Taxonomy" id="1075417"/>
    <lineage>
        <taxon>Bacteria</taxon>
        <taxon>Pseudomonadati</taxon>
        <taxon>Bacteroidota</taxon>
        <taxon>Cytophagia</taxon>
        <taxon>Cytophagales</taxon>
        <taxon>Catalimonadaceae</taxon>
        <taxon>Catalinimonas</taxon>
    </lineage>
</organism>
<evidence type="ECO:0000313" key="1">
    <source>
        <dbReference type="EMBL" id="SDL06497.1"/>
    </source>
</evidence>
<protein>
    <submittedName>
        <fullName evidence="1">Uncharacterized protein</fullName>
    </submittedName>
</protein>
<dbReference type="AlphaFoldDB" id="A0A1G9H0S3"/>
<proteinExistence type="predicted"/>